<dbReference type="RefSeq" id="XP_011131114.1">
    <property type="nucleotide sequence ID" value="XM_011132812.1"/>
</dbReference>
<dbReference type="Proteomes" id="UP000019763">
    <property type="component" value="Unassembled WGS sequence"/>
</dbReference>
<dbReference type="NCBIfam" id="TIGR00435">
    <property type="entry name" value="cysS"/>
    <property type="match status" value="1"/>
</dbReference>
<dbReference type="Pfam" id="PF01406">
    <property type="entry name" value="tRNA-synt_1e"/>
    <property type="match status" value="1"/>
</dbReference>
<keyword evidence="4" id="KW-0479">Metal-binding</keyword>
<dbReference type="PANTHER" id="PTHR10890">
    <property type="entry name" value="CYSTEINYL-TRNA SYNTHETASE"/>
    <property type="match status" value="1"/>
</dbReference>
<dbReference type="GO" id="GO:0046872">
    <property type="term" value="F:metal ion binding"/>
    <property type="evidence" value="ECO:0007669"/>
    <property type="project" value="UniProtKB-KW"/>
</dbReference>
<dbReference type="eggNOG" id="KOG2007">
    <property type="taxonomic scope" value="Eukaryota"/>
</dbReference>
<dbReference type="VEuPathDB" id="CryptoDB:GNI_099780"/>
<evidence type="ECO:0000256" key="4">
    <source>
        <dbReference type="ARBA" id="ARBA00022723"/>
    </source>
</evidence>
<evidence type="ECO:0000256" key="5">
    <source>
        <dbReference type="ARBA" id="ARBA00022741"/>
    </source>
</evidence>
<evidence type="ECO:0000256" key="7">
    <source>
        <dbReference type="ARBA" id="ARBA00022840"/>
    </source>
</evidence>
<feature type="domain" description="tRNA synthetases class I catalytic" evidence="11">
    <location>
        <begin position="55"/>
        <end position="352"/>
    </location>
</feature>
<dbReference type="Gene3D" id="3.40.50.620">
    <property type="entry name" value="HUPs"/>
    <property type="match status" value="1"/>
</dbReference>
<keyword evidence="13" id="KW-1185">Reference proteome</keyword>
<keyword evidence="5" id="KW-0547">Nucleotide-binding</keyword>
<dbReference type="CDD" id="cd00672">
    <property type="entry name" value="CysRS_core"/>
    <property type="match status" value="1"/>
</dbReference>
<keyword evidence="9" id="KW-0030">Aminoacyl-tRNA synthetase</keyword>
<comment type="cofactor">
    <cofactor evidence="1">
        <name>Zn(2+)</name>
        <dbReference type="ChEBI" id="CHEBI:29105"/>
    </cofactor>
</comment>
<dbReference type="EC" id="6.1.1.16" evidence="2"/>
<dbReference type="InterPro" id="IPR032678">
    <property type="entry name" value="tRNA-synt_1_cat_dom"/>
</dbReference>
<dbReference type="InterPro" id="IPR015803">
    <property type="entry name" value="Cys-tRNA-ligase"/>
</dbReference>
<keyword evidence="7" id="KW-0067">ATP-binding</keyword>
<dbReference type="GO" id="GO:0004817">
    <property type="term" value="F:cysteine-tRNA ligase activity"/>
    <property type="evidence" value="ECO:0007669"/>
    <property type="project" value="UniProtKB-EC"/>
</dbReference>
<sequence length="578" mass="65424">MPHQTESTVSAEPAQATCHSSVADNWVAPNPTNAFVTGLKVSNSMAGGKVTFIPENGNTVNWYGCGPTVYDSAHMGHARNYITFDILRRIMEDYFGYNVNMCMNVTDIDDKIIARARELHIPPNQLARYYENDFWRNLQALNCKMPDIITRVSEFIPEIQKFILKIIDNGYAYESGGSVYFDTTAFRNSEKHVYGRMEPWSVNDEARVLEGEGSLGVVGEKKCPLDFALWKKAKEGEPFWESVWGRGRPGWHIECSAMASDALGFPIDVHSGGIDLRFPHHDNELAQTEANFNRPQWVNYFLHSGHLHIQGLKMSKSLKNFITISAILENYDPKIVRLLVLLHRWDQPMNYHPKGESMKEPAEIHRTLSNFFATMKTLIRKAAKLEIEWSTPGDAKMDMKCCTAANQHWNQQDRSLLVQLNACQSKVHSALCDNFDTPSAVGALQQLITDVNKYISEQSADEYKGTLLIKVTSHVHRLMRVFGLVESENIFGYVSEAAAGGVDQRFADVMDLLGEFRHQVRDQSRGLMKKSATMDDARDVARSLLGACDEIRDKRLTALGVRLEDQGEKGFMWKELNM</sequence>
<evidence type="ECO:0000256" key="10">
    <source>
        <dbReference type="ARBA" id="ARBA00031499"/>
    </source>
</evidence>
<dbReference type="InterPro" id="IPR009080">
    <property type="entry name" value="tRNAsynth_Ia_anticodon-bd"/>
</dbReference>
<dbReference type="PANTHER" id="PTHR10890:SF3">
    <property type="entry name" value="CYSTEINE--TRNA LIGASE, CYTOPLASMIC"/>
    <property type="match status" value="1"/>
</dbReference>
<proteinExistence type="inferred from homology"/>
<gene>
    <name evidence="12" type="ORF">GNI_099780</name>
</gene>
<evidence type="ECO:0000313" key="13">
    <source>
        <dbReference type="Proteomes" id="UP000019763"/>
    </source>
</evidence>
<keyword evidence="8" id="KW-0648">Protein biosynthesis</keyword>
<evidence type="ECO:0000256" key="2">
    <source>
        <dbReference type="ARBA" id="ARBA00012832"/>
    </source>
</evidence>
<keyword evidence="6" id="KW-0862">Zinc</keyword>
<dbReference type="InterPro" id="IPR014729">
    <property type="entry name" value="Rossmann-like_a/b/a_fold"/>
</dbReference>
<comment type="caution">
    <text evidence="12">The sequence shown here is derived from an EMBL/GenBank/DDBJ whole genome shotgun (WGS) entry which is preliminary data.</text>
</comment>
<evidence type="ECO:0000256" key="1">
    <source>
        <dbReference type="ARBA" id="ARBA00001947"/>
    </source>
</evidence>
<dbReference type="SUPFAM" id="SSF52374">
    <property type="entry name" value="Nucleotidylyl transferase"/>
    <property type="match status" value="1"/>
</dbReference>
<dbReference type="OMA" id="FHNDMKS"/>
<dbReference type="AlphaFoldDB" id="A0A023B4N4"/>
<reference evidence="12" key="1">
    <citation type="submission" date="2013-12" db="EMBL/GenBank/DDBJ databases">
        <authorList>
            <person name="Omoto C.K."/>
            <person name="Sibley D."/>
            <person name="Venepally P."/>
            <person name="Hadjithomas M."/>
            <person name="Karamycheva S."/>
            <person name="Brunk B."/>
            <person name="Roos D."/>
            <person name="Caler E."/>
            <person name="Lorenzi H."/>
        </authorList>
    </citation>
    <scope>NUCLEOTIDE SEQUENCE</scope>
</reference>
<protein>
    <recommendedName>
        <fullName evidence="2">cysteine--tRNA ligase</fullName>
        <ecNumber evidence="2">6.1.1.16</ecNumber>
    </recommendedName>
    <alternativeName>
        <fullName evidence="10">Cysteinyl-tRNA synthetase</fullName>
    </alternativeName>
</protein>
<dbReference type="SUPFAM" id="SSF47323">
    <property type="entry name" value="Anticodon-binding domain of a subclass of class I aminoacyl-tRNA synthetases"/>
    <property type="match status" value="1"/>
</dbReference>
<organism evidence="12 13">
    <name type="scientific">Gregarina niphandrodes</name>
    <name type="common">Septate eugregarine</name>
    <dbReference type="NCBI Taxonomy" id="110365"/>
    <lineage>
        <taxon>Eukaryota</taxon>
        <taxon>Sar</taxon>
        <taxon>Alveolata</taxon>
        <taxon>Apicomplexa</taxon>
        <taxon>Conoidasida</taxon>
        <taxon>Gregarinasina</taxon>
        <taxon>Eugregarinorida</taxon>
        <taxon>Gregarinidae</taxon>
        <taxon>Gregarina</taxon>
    </lineage>
</organism>
<dbReference type="PRINTS" id="PR00983">
    <property type="entry name" value="TRNASYNTHCYS"/>
</dbReference>
<evidence type="ECO:0000259" key="11">
    <source>
        <dbReference type="Pfam" id="PF01406"/>
    </source>
</evidence>
<dbReference type="GO" id="GO:0005737">
    <property type="term" value="C:cytoplasm"/>
    <property type="evidence" value="ECO:0007669"/>
    <property type="project" value="TreeGrafter"/>
</dbReference>
<evidence type="ECO:0000256" key="8">
    <source>
        <dbReference type="ARBA" id="ARBA00022917"/>
    </source>
</evidence>
<dbReference type="OrthoDB" id="438179at2759"/>
<dbReference type="HAMAP" id="MF_00041">
    <property type="entry name" value="Cys_tRNA_synth"/>
    <property type="match status" value="1"/>
</dbReference>
<dbReference type="GO" id="GO:0006423">
    <property type="term" value="P:cysteinyl-tRNA aminoacylation"/>
    <property type="evidence" value="ECO:0007669"/>
    <property type="project" value="InterPro"/>
</dbReference>
<dbReference type="InterPro" id="IPR024909">
    <property type="entry name" value="Cys-tRNA/MSH_ligase"/>
</dbReference>
<dbReference type="EMBL" id="AFNH02000748">
    <property type="protein sequence ID" value="EZG57002.1"/>
    <property type="molecule type" value="Genomic_DNA"/>
</dbReference>
<keyword evidence="3 12" id="KW-0436">Ligase</keyword>
<evidence type="ECO:0000256" key="9">
    <source>
        <dbReference type="ARBA" id="ARBA00023146"/>
    </source>
</evidence>
<evidence type="ECO:0000256" key="3">
    <source>
        <dbReference type="ARBA" id="ARBA00022598"/>
    </source>
</evidence>
<dbReference type="FunFam" id="3.40.50.620:FF:000027">
    <property type="entry name" value="Cysteine--tRNA ligase, cytoplasmic"/>
    <property type="match status" value="1"/>
</dbReference>
<dbReference type="Gene3D" id="1.20.120.1910">
    <property type="entry name" value="Cysteine-tRNA ligase, C-terminal anti-codon recognition domain"/>
    <property type="match status" value="1"/>
</dbReference>
<evidence type="ECO:0000256" key="6">
    <source>
        <dbReference type="ARBA" id="ARBA00022833"/>
    </source>
</evidence>
<dbReference type="GeneID" id="22913531"/>
<dbReference type="GO" id="GO:0005524">
    <property type="term" value="F:ATP binding"/>
    <property type="evidence" value="ECO:0007669"/>
    <property type="project" value="UniProtKB-KW"/>
</dbReference>
<evidence type="ECO:0000313" key="12">
    <source>
        <dbReference type="EMBL" id="EZG57002.1"/>
    </source>
</evidence>
<name>A0A023B4N4_GRENI</name>
<accession>A0A023B4N4</accession>